<reference evidence="2 3" key="1">
    <citation type="submission" date="2018-09" db="EMBL/GenBank/DDBJ databases">
        <authorList>
            <person name="Zhu H."/>
        </authorList>
    </citation>
    <scope>NUCLEOTIDE SEQUENCE [LARGE SCALE GENOMIC DNA]</scope>
    <source>
        <strain evidence="2 3">K1W22B-8</strain>
    </source>
</reference>
<dbReference type="EMBL" id="QYUK01000011">
    <property type="protein sequence ID" value="RJF89810.1"/>
    <property type="molecule type" value="Genomic_DNA"/>
</dbReference>
<keyword evidence="2" id="KW-0560">Oxidoreductase</keyword>
<comment type="caution">
    <text evidence="2">The sequence shown here is derived from an EMBL/GenBank/DDBJ whole genome shotgun (WGS) entry which is preliminary data.</text>
</comment>
<keyword evidence="3" id="KW-1185">Reference proteome</keyword>
<keyword evidence="2" id="KW-0503">Monooxygenase</keyword>
<dbReference type="RefSeq" id="WP_119782048.1">
    <property type="nucleotide sequence ID" value="NZ_QYUK01000011.1"/>
</dbReference>
<protein>
    <submittedName>
        <fullName evidence="2">Methane monooxygenase</fullName>
    </submittedName>
</protein>
<dbReference type="OrthoDB" id="4623061at2"/>
<comment type="similarity">
    <text evidence="1">Belongs to the TmoD/XamoD family.</text>
</comment>
<name>A0A418WIK2_9PROT</name>
<accession>A0A418WIK2</accession>
<dbReference type="SUPFAM" id="SSF56029">
    <property type="entry name" value="Monooxygenase (hydroxylase) regulatory protein"/>
    <property type="match status" value="1"/>
</dbReference>
<proteinExistence type="inferred from homology"/>
<dbReference type="GO" id="GO:0004497">
    <property type="term" value="F:monooxygenase activity"/>
    <property type="evidence" value="ECO:0007669"/>
    <property type="project" value="UniProtKB-KW"/>
</dbReference>
<dbReference type="Gene3D" id="3.90.56.10">
    <property type="entry name" value="Monooxygenase component MmoB/DmpM"/>
    <property type="match status" value="1"/>
</dbReference>
<sequence length="128" mass="14576">MTKETLTEIQIARALQDKMLSRSAVTETRSVVLALMKADEIEIAVEWLREAYADDPTLKIEDHGVYYRIDCAEEFTFDLDEIQDMVGRPYSVYDFLVNVSTTVGRAYVNGNTFTITTALIGWESEVPR</sequence>
<dbReference type="InterPro" id="IPR003454">
    <property type="entry name" value="MOase_MmoB_DmpM"/>
</dbReference>
<dbReference type="AlphaFoldDB" id="A0A418WIK2"/>
<evidence type="ECO:0000313" key="3">
    <source>
        <dbReference type="Proteomes" id="UP000284605"/>
    </source>
</evidence>
<evidence type="ECO:0000313" key="2">
    <source>
        <dbReference type="EMBL" id="RJF89810.1"/>
    </source>
</evidence>
<dbReference type="InterPro" id="IPR036889">
    <property type="entry name" value="mOase_MmoB_DmpM_sf"/>
</dbReference>
<organism evidence="2 3">
    <name type="scientific">Oleomonas cavernae</name>
    <dbReference type="NCBI Taxonomy" id="2320859"/>
    <lineage>
        <taxon>Bacteria</taxon>
        <taxon>Pseudomonadati</taxon>
        <taxon>Pseudomonadota</taxon>
        <taxon>Alphaproteobacteria</taxon>
        <taxon>Acetobacterales</taxon>
        <taxon>Acetobacteraceae</taxon>
        <taxon>Oleomonas</taxon>
    </lineage>
</organism>
<gene>
    <name evidence="2" type="ORF">D3874_24950</name>
</gene>
<evidence type="ECO:0000256" key="1">
    <source>
        <dbReference type="ARBA" id="ARBA00006313"/>
    </source>
</evidence>
<dbReference type="Proteomes" id="UP000284605">
    <property type="component" value="Unassembled WGS sequence"/>
</dbReference>
<dbReference type="Pfam" id="PF02406">
    <property type="entry name" value="MmoB_DmpM"/>
    <property type="match status" value="1"/>
</dbReference>